<dbReference type="EMBL" id="CP047224">
    <property type="protein sequence ID" value="QHD65520.1"/>
    <property type="molecule type" value="Genomic_DNA"/>
</dbReference>
<dbReference type="PANTHER" id="PTHR20982:SF3">
    <property type="entry name" value="MITOCHONDRIAL RIBOSOME RECYCLING FACTOR PSEUDO 1"/>
    <property type="match status" value="1"/>
</dbReference>
<evidence type="ECO:0000256" key="2">
    <source>
        <dbReference type="ARBA" id="ARBA00005912"/>
    </source>
</evidence>
<dbReference type="FunFam" id="3.30.1360.40:FF:000001">
    <property type="entry name" value="Ribosome-recycling factor"/>
    <property type="match status" value="1"/>
</dbReference>
<dbReference type="GO" id="GO:0005829">
    <property type="term" value="C:cytosol"/>
    <property type="evidence" value="ECO:0007669"/>
    <property type="project" value="GOC"/>
</dbReference>
<keyword evidence="9" id="KW-1185">Reference proteome</keyword>
<evidence type="ECO:0000313" key="9">
    <source>
        <dbReference type="Proteomes" id="UP000464912"/>
    </source>
</evidence>
<comment type="function">
    <text evidence="5 6">Responsible for the release of ribosomes from messenger RNA at the termination of protein biosynthesis. May increase the efficiency of translation by recycling ribosomes from one round of translation to another.</text>
</comment>
<dbReference type="GO" id="GO:0043023">
    <property type="term" value="F:ribosomal large subunit binding"/>
    <property type="evidence" value="ECO:0007669"/>
    <property type="project" value="TreeGrafter"/>
</dbReference>
<comment type="subcellular location">
    <subcellularLocation>
        <location evidence="1 6">Cytoplasm</location>
    </subcellularLocation>
</comment>
<dbReference type="GO" id="GO:0002184">
    <property type="term" value="P:cytoplasmic translational termination"/>
    <property type="evidence" value="ECO:0007669"/>
    <property type="project" value="TreeGrafter"/>
</dbReference>
<keyword evidence="3 6" id="KW-0963">Cytoplasm</keyword>
<evidence type="ECO:0000256" key="1">
    <source>
        <dbReference type="ARBA" id="ARBA00004496"/>
    </source>
</evidence>
<dbReference type="Pfam" id="PF01765">
    <property type="entry name" value="RRF"/>
    <property type="match status" value="1"/>
</dbReference>
<dbReference type="InterPro" id="IPR002661">
    <property type="entry name" value="Ribosome_recyc_fac"/>
</dbReference>
<proteinExistence type="inferred from homology"/>
<keyword evidence="4 6" id="KW-0648">Protein biosynthesis</keyword>
<dbReference type="HAMAP" id="MF_00040">
    <property type="entry name" value="RRF"/>
    <property type="match status" value="1"/>
</dbReference>
<evidence type="ECO:0000256" key="5">
    <source>
        <dbReference type="ARBA" id="ARBA00025050"/>
    </source>
</evidence>
<reference evidence="8 9" key="2">
    <citation type="journal article" date="2020" name="MBio">
        <title>Isolation and Molecular Analysis of a Novel Neorickettsia Species That Causes Potomac Horse Fever.</title>
        <authorList>
            <person name="Teymournejad O."/>
            <person name="Lin M."/>
            <person name="Bekebrede H."/>
            <person name="Kamr A."/>
            <person name="Toribio R.E."/>
            <person name="Arroyo L.G."/>
            <person name="Baird J.D."/>
            <person name="Rikihisa Y."/>
        </authorList>
    </citation>
    <scope>NUCLEOTIDE SEQUENCE [LARGE SCALE GENOMIC DNA]</scope>
    <source>
        <strain evidence="8 9">Fin17</strain>
    </source>
</reference>
<dbReference type="NCBIfam" id="TIGR00496">
    <property type="entry name" value="frr"/>
    <property type="match status" value="1"/>
</dbReference>
<dbReference type="FunFam" id="1.10.132.20:FF:000001">
    <property type="entry name" value="Ribosome-recycling factor"/>
    <property type="match status" value="1"/>
</dbReference>
<dbReference type="KEGG" id="nef:GP480_03840"/>
<organism evidence="8 9">
    <name type="scientific">Neorickettsia findlayensis</name>
    <dbReference type="NCBI Taxonomy" id="2686014"/>
    <lineage>
        <taxon>Bacteria</taxon>
        <taxon>Pseudomonadati</taxon>
        <taxon>Pseudomonadota</taxon>
        <taxon>Alphaproteobacteria</taxon>
        <taxon>Rickettsiales</taxon>
        <taxon>Anaplasmataceae</taxon>
        <taxon>Neorickettsia</taxon>
    </lineage>
</organism>
<name>A0A6P1GB42_9RICK</name>
<dbReference type="AlphaFoldDB" id="A0A6P1GB42"/>
<dbReference type="Proteomes" id="UP000464912">
    <property type="component" value="Chromosome"/>
</dbReference>
<evidence type="ECO:0000256" key="3">
    <source>
        <dbReference type="ARBA" id="ARBA00022490"/>
    </source>
</evidence>
<dbReference type="Gene3D" id="3.30.1360.40">
    <property type="match status" value="1"/>
</dbReference>
<comment type="similarity">
    <text evidence="2 6">Belongs to the RRF family.</text>
</comment>
<reference evidence="8 9" key="1">
    <citation type="journal article" date="2020" name="MBio">
        <title>Erratum for Teymournejad et al., 'Isolation and Molecular Analysis of a Novel Neorickettsia Species That Causes Potomac Horse Fever'.</title>
        <authorList>
            <person name="Teymournejad O."/>
            <person name="Lin M."/>
            <person name="Bekebrede H."/>
            <person name="Kamr A."/>
            <person name="Toribio R.E."/>
            <person name="Arroyo L.G."/>
            <person name="Baird J.D."/>
            <person name="Rikihisa Y."/>
        </authorList>
    </citation>
    <scope>NUCLEOTIDE SEQUENCE [LARGE SCALE GENOMIC DNA]</scope>
    <source>
        <strain evidence="8 9">Fin17</strain>
    </source>
</reference>
<evidence type="ECO:0000313" key="8">
    <source>
        <dbReference type="EMBL" id="QHD65520.1"/>
    </source>
</evidence>
<dbReference type="RefSeq" id="WP_160095995.1">
    <property type="nucleotide sequence ID" value="NZ_CP047224.1"/>
</dbReference>
<dbReference type="InterPro" id="IPR036191">
    <property type="entry name" value="RRF_sf"/>
</dbReference>
<evidence type="ECO:0000256" key="6">
    <source>
        <dbReference type="HAMAP-Rule" id="MF_00040"/>
    </source>
</evidence>
<feature type="domain" description="Ribosome recycling factor" evidence="7">
    <location>
        <begin position="22"/>
        <end position="183"/>
    </location>
</feature>
<sequence length="185" mass="20564">MMEDVIKETNDRLRSSHEVFLSDLKGIRSGSLSVSILDGVIVSTHMGKLRLNQVAGLSVVNNKMLSVQVWDKSIVGAVKDAILASNLGMNPIVEGSVLRLPVPDLTEERRKELVKVLRKYGDRAKVAVRNIRRDAVSKVKVLEKAKEISEDDMHALLKKIDKIISEEDARIDEAVSKKEADILKV</sequence>
<dbReference type="InterPro" id="IPR023584">
    <property type="entry name" value="Ribosome_recyc_fac_dom"/>
</dbReference>
<dbReference type="SUPFAM" id="SSF55194">
    <property type="entry name" value="Ribosome recycling factor, RRF"/>
    <property type="match status" value="1"/>
</dbReference>
<gene>
    <name evidence="6" type="primary">frr</name>
    <name evidence="8" type="ORF">GP480_03840</name>
</gene>
<protein>
    <recommendedName>
        <fullName evidence="6">Ribosome-recycling factor</fullName>
        <shortName evidence="6">RRF</shortName>
    </recommendedName>
    <alternativeName>
        <fullName evidence="6">Ribosome-releasing factor</fullName>
    </alternativeName>
</protein>
<accession>A0A6P1GB42</accession>
<evidence type="ECO:0000256" key="4">
    <source>
        <dbReference type="ARBA" id="ARBA00022917"/>
    </source>
</evidence>
<dbReference type="PANTHER" id="PTHR20982">
    <property type="entry name" value="RIBOSOME RECYCLING FACTOR"/>
    <property type="match status" value="1"/>
</dbReference>
<evidence type="ECO:0000259" key="7">
    <source>
        <dbReference type="Pfam" id="PF01765"/>
    </source>
</evidence>
<dbReference type="Gene3D" id="1.10.132.20">
    <property type="entry name" value="Ribosome-recycling factor"/>
    <property type="match status" value="1"/>
</dbReference>